<gene>
    <name evidence="1" type="ORF">A4X06_0g7455</name>
</gene>
<dbReference type="InterPro" id="IPR016169">
    <property type="entry name" value="FAD-bd_PCMH_sub2"/>
</dbReference>
<accession>A0A8X7MMK3</accession>
<sequence length="252" mass="27961">MIYPAEQFDAASDAAIDFLNEVKDPKAALTPTFDIINPPIGALVKPLAIFAFSYATPTPPPKIFDRLLNIPHISKDVRTRPYAGNGGMVHLWDGFGSIYGDAQSFRTQTHKLTKEVGRLALAASRNLTKTLGTDVDTFSLSYDHIFANTIAISNKQGGTPYGFKAEPTTCILYNVAYKAELPTERKQNVLKVFNEHVDSVPSTGKFPLYLPYSGADQNALQTYNNYDRFKSIKRKYDPKNFVQTHSGGPKFD</sequence>
<protein>
    <recommendedName>
        <fullName evidence="3">Berberine/berberine-like domain-containing protein</fullName>
    </recommendedName>
</protein>
<evidence type="ECO:0000313" key="1">
    <source>
        <dbReference type="EMBL" id="KAE8241640.1"/>
    </source>
</evidence>
<reference evidence="1" key="1">
    <citation type="submission" date="2016-04" db="EMBL/GenBank/DDBJ databases">
        <authorList>
            <person name="Nguyen H.D."/>
            <person name="Samba Siva P."/>
            <person name="Cullis J."/>
            <person name="Levesque C.A."/>
            <person name="Hambleton S."/>
        </authorList>
    </citation>
    <scope>NUCLEOTIDE SEQUENCE</scope>
    <source>
        <strain evidence="1">DAOMC 236426</strain>
    </source>
</reference>
<comment type="caution">
    <text evidence="1">The sequence shown here is derived from an EMBL/GenBank/DDBJ whole genome shotgun (WGS) entry which is preliminary data.</text>
</comment>
<evidence type="ECO:0000313" key="2">
    <source>
        <dbReference type="Proteomes" id="UP000077684"/>
    </source>
</evidence>
<evidence type="ECO:0008006" key="3">
    <source>
        <dbReference type="Google" id="ProtNLM"/>
    </source>
</evidence>
<organism evidence="1 2">
    <name type="scientific">Tilletia controversa</name>
    <name type="common">dwarf bunt fungus</name>
    <dbReference type="NCBI Taxonomy" id="13291"/>
    <lineage>
        <taxon>Eukaryota</taxon>
        <taxon>Fungi</taxon>
        <taxon>Dikarya</taxon>
        <taxon>Basidiomycota</taxon>
        <taxon>Ustilaginomycotina</taxon>
        <taxon>Exobasidiomycetes</taxon>
        <taxon>Tilletiales</taxon>
        <taxon>Tilletiaceae</taxon>
        <taxon>Tilletia</taxon>
    </lineage>
</organism>
<keyword evidence="2" id="KW-1185">Reference proteome</keyword>
<dbReference type="Gene3D" id="3.30.465.10">
    <property type="match status" value="1"/>
</dbReference>
<dbReference type="EMBL" id="LWDE02001306">
    <property type="protein sequence ID" value="KAE8241640.1"/>
    <property type="molecule type" value="Genomic_DNA"/>
</dbReference>
<dbReference type="Gene3D" id="3.40.462.20">
    <property type="match status" value="1"/>
</dbReference>
<name>A0A8X7MMK3_9BASI</name>
<dbReference type="AlphaFoldDB" id="A0A8X7MMK3"/>
<proteinExistence type="predicted"/>
<reference evidence="1" key="2">
    <citation type="journal article" date="2019" name="IMA Fungus">
        <title>Genome sequencing and comparison of five Tilletia species to identify candidate genes for the detection of regulated species infecting wheat.</title>
        <authorList>
            <person name="Nguyen H.D.T."/>
            <person name="Sultana T."/>
            <person name="Kesanakurti P."/>
            <person name="Hambleton S."/>
        </authorList>
    </citation>
    <scope>NUCLEOTIDE SEQUENCE</scope>
    <source>
        <strain evidence="1">DAOMC 236426</strain>
    </source>
</reference>
<dbReference type="Proteomes" id="UP000077684">
    <property type="component" value="Unassembled WGS sequence"/>
</dbReference>